<keyword evidence="3" id="KW-1185">Reference proteome</keyword>
<accession>A0AAD7Q9B5</accession>
<evidence type="ECO:0000313" key="3">
    <source>
        <dbReference type="Proteomes" id="UP001163823"/>
    </source>
</evidence>
<proteinExistence type="predicted"/>
<gene>
    <name evidence="2" type="ORF">O6P43_006788</name>
</gene>
<feature type="compositionally biased region" description="Polar residues" evidence="1">
    <location>
        <begin position="1"/>
        <end position="26"/>
    </location>
</feature>
<feature type="region of interest" description="Disordered" evidence="1">
    <location>
        <begin position="1"/>
        <end position="55"/>
    </location>
</feature>
<evidence type="ECO:0000313" key="2">
    <source>
        <dbReference type="EMBL" id="KAJ7977102.1"/>
    </source>
</evidence>
<feature type="compositionally biased region" description="Polar residues" evidence="1">
    <location>
        <begin position="35"/>
        <end position="46"/>
    </location>
</feature>
<dbReference type="Proteomes" id="UP001163823">
    <property type="component" value="Chromosome 3"/>
</dbReference>
<organism evidence="2 3">
    <name type="scientific">Quillaja saponaria</name>
    <name type="common">Soap bark tree</name>
    <dbReference type="NCBI Taxonomy" id="32244"/>
    <lineage>
        <taxon>Eukaryota</taxon>
        <taxon>Viridiplantae</taxon>
        <taxon>Streptophyta</taxon>
        <taxon>Embryophyta</taxon>
        <taxon>Tracheophyta</taxon>
        <taxon>Spermatophyta</taxon>
        <taxon>Magnoliopsida</taxon>
        <taxon>eudicotyledons</taxon>
        <taxon>Gunneridae</taxon>
        <taxon>Pentapetalae</taxon>
        <taxon>rosids</taxon>
        <taxon>fabids</taxon>
        <taxon>Fabales</taxon>
        <taxon>Quillajaceae</taxon>
        <taxon>Quillaja</taxon>
    </lineage>
</organism>
<feature type="non-terminal residue" evidence="2">
    <location>
        <position position="1"/>
    </location>
</feature>
<protein>
    <submittedName>
        <fullName evidence="2">Histone H4</fullName>
    </submittedName>
</protein>
<reference evidence="2" key="1">
    <citation type="journal article" date="2023" name="Science">
        <title>Elucidation of the pathway for biosynthesis of saponin adjuvants from the soapbark tree.</title>
        <authorList>
            <person name="Reed J."/>
            <person name="Orme A."/>
            <person name="El-Demerdash A."/>
            <person name="Owen C."/>
            <person name="Martin L.B.B."/>
            <person name="Misra R.C."/>
            <person name="Kikuchi S."/>
            <person name="Rejzek M."/>
            <person name="Martin A.C."/>
            <person name="Harkess A."/>
            <person name="Leebens-Mack J."/>
            <person name="Louveau T."/>
            <person name="Stephenson M.J."/>
            <person name="Osbourn A."/>
        </authorList>
    </citation>
    <scope>NUCLEOTIDE SEQUENCE</scope>
    <source>
        <strain evidence="2">S10</strain>
    </source>
</reference>
<name>A0AAD7Q9B5_QUISA</name>
<feature type="non-terminal residue" evidence="2">
    <location>
        <position position="132"/>
    </location>
</feature>
<evidence type="ECO:0000256" key="1">
    <source>
        <dbReference type="SAM" id="MobiDB-lite"/>
    </source>
</evidence>
<comment type="caution">
    <text evidence="2">The sequence shown here is derived from an EMBL/GenBank/DDBJ whole genome shotgun (WGS) entry which is preliminary data.</text>
</comment>
<dbReference type="AlphaFoldDB" id="A0AAD7Q9B5"/>
<dbReference type="KEGG" id="qsa:O6P43_006788"/>
<dbReference type="EMBL" id="JARAOO010000003">
    <property type="protein sequence ID" value="KAJ7977102.1"/>
    <property type="molecule type" value="Genomic_DNA"/>
</dbReference>
<sequence length="132" mass="14301">AEQSKSTQFPSPFTPNRQLQPPTLETSIKPENPETKSTTKTIQSPSLPLKGIHNIHSSDGLPPCMLSVGDSITDNILQEDLEDTTSLFIDETTNSLNATSSRQTTNCRLCNALNVITEHLPVPLGSSLSQTL</sequence>